<organism evidence="1">
    <name type="scientific">Anguilla anguilla</name>
    <name type="common">European freshwater eel</name>
    <name type="synonym">Muraena anguilla</name>
    <dbReference type="NCBI Taxonomy" id="7936"/>
    <lineage>
        <taxon>Eukaryota</taxon>
        <taxon>Metazoa</taxon>
        <taxon>Chordata</taxon>
        <taxon>Craniata</taxon>
        <taxon>Vertebrata</taxon>
        <taxon>Euteleostomi</taxon>
        <taxon>Actinopterygii</taxon>
        <taxon>Neopterygii</taxon>
        <taxon>Teleostei</taxon>
        <taxon>Anguilliformes</taxon>
        <taxon>Anguillidae</taxon>
        <taxon>Anguilla</taxon>
    </lineage>
</organism>
<proteinExistence type="predicted"/>
<name>A0A0E9PPF5_ANGAN</name>
<protein>
    <submittedName>
        <fullName evidence="1">Uncharacterized protein</fullName>
    </submittedName>
</protein>
<dbReference type="AlphaFoldDB" id="A0A0E9PPF5"/>
<reference evidence="1" key="2">
    <citation type="journal article" date="2015" name="Fish Shellfish Immunol.">
        <title>Early steps in the European eel (Anguilla anguilla)-Vibrio vulnificus interaction in the gills: Role of the RtxA13 toxin.</title>
        <authorList>
            <person name="Callol A."/>
            <person name="Pajuelo D."/>
            <person name="Ebbesson L."/>
            <person name="Teles M."/>
            <person name="MacKenzie S."/>
            <person name="Amaro C."/>
        </authorList>
    </citation>
    <scope>NUCLEOTIDE SEQUENCE</scope>
</reference>
<sequence length="32" mass="3870">MTWSAQPLHIQYTWAYVFILQSSLHDTYLLKD</sequence>
<accession>A0A0E9PPF5</accession>
<reference evidence="1" key="1">
    <citation type="submission" date="2014-11" db="EMBL/GenBank/DDBJ databases">
        <authorList>
            <person name="Amaro Gonzalez C."/>
        </authorList>
    </citation>
    <scope>NUCLEOTIDE SEQUENCE</scope>
</reference>
<dbReference type="EMBL" id="GBXM01102061">
    <property type="protein sequence ID" value="JAH06516.1"/>
    <property type="molecule type" value="Transcribed_RNA"/>
</dbReference>
<evidence type="ECO:0000313" key="1">
    <source>
        <dbReference type="EMBL" id="JAH06516.1"/>
    </source>
</evidence>